<protein>
    <recommendedName>
        <fullName evidence="4">PH domain-containing protein</fullName>
    </recommendedName>
</protein>
<evidence type="ECO:0008006" key="4">
    <source>
        <dbReference type="Google" id="ProtNLM"/>
    </source>
</evidence>
<name>A0A523UPG6_UNCT6</name>
<keyword evidence="1" id="KW-0472">Membrane</keyword>
<evidence type="ECO:0000313" key="3">
    <source>
        <dbReference type="Proteomes" id="UP000315525"/>
    </source>
</evidence>
<comment type="caution">
    <text evidence="2">The sequence shown here is derived from an EMBL/GenBank/DDBJ whole genome shotgun (WGS) entry which is preliminary data.</text>
</comment>
<evidence type="ECO:0000313" key="2">
    <source>
        <dbReference type="EMBL" id="TET44430.1"/>
    </source>
</evidence>
<feature type="transmembrane region" description="Helical" evidence="1">
    <location>
        <begin position="33"/>
        <end position="54"/>
    </location>
</feature>
<dbReference type="AlphaFoldDB" id="A0A523UPG6"/>
<evidence type="ECO:0000256" key="1">
    <source>
        <dbReference type="SAM" id="Phobius"/>
    </source>
</evidence>
<sequence length="144" mass="16390">MYKHTQIGWVTGISLGMGVLLCIHISIQEPNWILFSVLGVLMICLILFSTLTVLADHRSIVVWFGPGVIRKRLSLEEIESSKVVRYHWLCGWGIRKIPKGWMFNVSGLHAVELSLKSGKVFRIGTDEPQKLNNFVQTRLSERSQ</sequence>
<keyword evidence="1" id="KW-1133">Transmembrane helix</keyword>
<organism evidence="2 3">
    <name type="scientific">candidate division TA06 bacterium</name>
    <dbReference type="NCBI Taxonomy" id="2250710"/>
    <lineage>
        <taxon>Bacteria</taxon>
        <taxon>Bacteria division TA06</taxon>
    </lineage>
</organism>
<reference evidence="2 3" key="1">
    <citation type="submission" date="2019-03" db="EMBL/GenBank/DDBJ databases">
        <title>Metabolic potential of uncultured bacteria and archaea associated with petroleum seepage in deep-sea sediments.</title>
        <authorList>
            <person name="Dong X."/>
            <person name="Hubert C."/>
        </authorList>
    </citation>
    <scope>NUCLEOTIDE SEQUENCE [LARGE SCALE GENOMIC DNA]</scope>
    <source>
        <strain evidence="2">E44_bin18</strain>
    </source>
</reference>
<accession>A0A523UPG6</accession>
<dbReference type="Proteomes" id="UP000315525">
    <property type="component" value="Unassembled WGS sequence"/>
</dbReference>
<proteinExistence type="predicted"/>
<dbReference type="EMBL" id="SOJN01000125">
    <property type="protein sequence ID" value="TET44430.1"/>
    <property type="molecule type" value="Genomic_DNA"/>
</dbReference>
<keyword evidence="1" id="KW-0812">Transmembrane</keyword>
<gene>
    <name evidence="2" type="ORF">E3J62_10435</name>
</gene>
<feature type="transmembrane region" description="Helical" evidence="1">
    <location>
        <begin position="7"/>
        <end position="27"/>
    </location>
</feature>